<dbReference type="Proteomes" id="UP001607302">
    <property type="component" value="Unassembled WGS sequence"/>
</dbReference>
<proteinExistence type="predicted"/>
<reference evidence="2 3" key="1">
    <citation type="journal article" date="2024" name="Ann. Entomol. Soc. Am.">
        <title>Genomic analyses of the southern and eastern yellowjacket wasps (Hymenoptera: Vespidae) reveal evolutionary signatures of social life.</title>
        <authorList>
            <person name="Catto M.A."/>
            <person name="Caine P.B."/>
            <person name="Orr S.E."/>
            <person name="Hunt B.G."/>
            <person name="Goodisman M.A.D."/>
        </authorList>
    </citation>
    <scope>NUCLEOTIDE SEQUENCE [LARGE SCALE GENOMIC DNA]</scope>
    <source>
        <strain evidence="2">233</strain>
        <tissue evidence="2">Head and thorax</tissue>
    </source>
</reference>
<evidence type="ECO:0000256" key="1">
    <source>
        <dbReference type="SAM" id="MobiDB-lite"/>
    </source>
</evidence>
<organism evidence="2 3">
    <name type="scientific">Vespula squamosa</name>
    <name type="common">Southern yellow jacket</name>
    <name type="synonym">Wasp</name>
    <dbReference type="NCBI Taxonomy" id="30214"/>
    <lineage>
        <taxon>Eukaryota</taxon>
        <taxon>Metazoa</taxon>
        <taxon>Ecdysozoa</taxon>
        <taxon>Arthropoda</taxon>
        <taxon>Hexapoda</taxon>
        <taxon>Insecta</taxon>
        <taxon>Pterygota</taxon>
        <taxon>Neoptera</taxon>
        <taxon>Endopterygota</taxon>
        <taxon>Hymenoptera</taxon>
        <taxon>Apocrita</taxon>
        <taxon>Aculeata</taxon>
        <taxon>Vespoidea</taxon>
        <taxon>Vespidae</taxon>
        <taxon>Vespinae</taxon>
        <taxon>Vespula</taxon>
    </lineage>
</organism>
<protein>
    <submittedName>
        <fullName evidence="2">Serine-rich protein C21513-like isoform X1</fullName>
    </submittedName>
</protein>
<dbReference type="AlphaFoldDB" id="A0ABD2C616"/>
<feature type="region of interest" description="Disordered" evidence="1">
    <location>
        <begin position="32"/>
        <end position="52"/>
    </location>
</feature>
<sequence length="150" mass="17029">MGHLVLPRSTCHASAPSRYFCCLRRSYGENKPKATWPPLPSSVESKKKKKQKKEQYLCEDSIVKLNFTASKSLRRGRQVIFGKRTKGGPISTVRLVESWQMYTSGSCKSHVVVCLYGARALDRLPYNETAHRDRTLKMGTADEFSKVDEN</sequence>
<evidence type="ECO:0000313" key="2">
    <source>
        <dbReference type="EMBL" id="KAL2740477.1"/>
    </source>
</evidence>
<dbReference type="EMBL" id="JAUDFV010000020">
    <property type="protein sequence ID" value="KAL2740477.1"/>
    <property type="molecule type" value="Genomic_DNA"/>
</dbReference>
<evidence type="ECO:0000313" key="3">
    <source>
        <dbReference type="Proteomes" id="UP001607302"/>
    </source>
</evidence>
<gene>
    <name evidence="2" type="ORF">V1478_000618</name>
</gene>
<name>A0ABD2C616_VESSQ</name>
<comment type="caution">
    <text evidence="2">The sequence shown here is derived from an EMBL/GenBank/DDBJ whole genome shotgun (WGS) entry which is preliminary data.</text>
</comment>
<accession>A0ABD2C616</accession>
<keyword evidence="3" id="KW-1185">Reference proteome</keyword>